<name>A0A6P1DQN6_9GAMM</name>
<dbReference type="PANTHER" id="PTHR34817">
    <property type="entry name" value="NUCLEOTIDYLTRANSFERASE"/>
    <property type="match status" value="1"/>
</dbReference>
<evidence type="ECO:0000256" key="1">
    <source>
        <dbReference type="SAM" id="MobiDB-lite"/>
    </source>
</evidence>
<protein>
    <submittedName>
        <fullName evidence="2">Nucleotidyltransferase domain-containing protein</fullName>
    </submittedName>
</protein>
<accession>A0A6P1DQN6</accession>
<dbReference type="AlphaFoldDB" id="A0A6P1DQN6"/>
<dbReference type="GO" id="GO:0016740">
    <property type="term" value="F:transferase activity"/>
    <property type="evidence" value="ECO:0007669"/>
    <property type="project" value="UniProtKB-KW"/>
</dbReference>
<reference evidence="3" key="1">
    <citation type="journal article" date="2020" name="Microbiol. Resour. Announc.">
        <title>Draft Genome Sequences of Thiorhodococcus mannitoliphagus and Thiorhodococcus minor, Purple Sulfur Photosynthetic Bacteria in the Gammaproteobacterial Family Chromatiaceae.</title>
        <authorList>
            <person name="Aviles F.A."/>
            <person name="Meyer T.E."/>
            <person name="Kyndt J.A."/>
        </authorList>
    </citation>
    <scope>NUCLEOTIDE SEQUENCE [LARGE SCALE GENOMIC DNA]</scope>
    <source>
        <strain evidence="3">DSM 18266</strain>
    </source>
</reference>
<feature type="region of interest" description="Disordered" evidence="1">
    <location>
        <begin position="39"/>
        <end position="79"/>
    </location>
</feature>
<dbReference type="InterPro" id="IPR018775">
    <property type="entry name" value="RlaP"/>
</dbReference>
<keyword evidence="2" id="KW-0808">Transferase</keyword>
<gene>
    <name evidence="2" type="ORF">G3480_05900</name>
</gene>
<evidence type="ECO:0000313" key="2">
    <source>
        <dbReference type="EMBL" id="NEX19850.1"/>
    </source>
</evidence>
<evidence type="ECO:0000313" key="3">
    <source>
        <dbReference type="Proteomes" id="UP000471640"/>
    </source>
</evidence>
<proteinExistence type="predicted"/>
<organism evidence="2 3">
    <name type="scientific">Thiorhodococcus mannitoliphagus</name>
    <dbReference type="NCBI Taxonomy" id="329406"/>
    <lineage>
        <taxon>Bacteria</taxon>
        <taxon>Pseudomonadati</taxon>
        <taxon>Pseudomonadota</taxon>
        <taxon>Gammaproteobacteria</taxon>
        <taxon>Chromatiales</taxon>
        <taxon>Chromatiaceae</taxon>
        <taxon>Thiorhodococcus</taxon>
    </lineage>
</organism>
<dbReference type="Pfam" id="PF10127">
    <property type="entry name" value="RlaP"/>
    <property type="match status" value="1"/>
</dbReference>
<dbReference type="Proteomes" id="UP000471640">
    <property type="component" value="Unassembled WGS sequence"/>
</dbReference>
<sequence length="283" mass="31835">MERPALRLVVSECVWSSGRWVSRWASVNGQAAPGVTLAQAGRSGERSTVHPSGDRSGLGGTHRLRSRQLPTDPTDHPIDPAIPTEILDQLGAIEAEHQVRVLYACESGSRGWGFASPDSDYDVRFLYVHALPWYLQVTPGRDVIERPLTAVLDINGWELRKALGLLKKGNATLIEWLDSPVVYRAEPVFLDALRTLAHEIQQPERSFHHYVHMARRNHREFLTRERVRLKKYLYVLRPLLATLWIEQGRGPAPTRFATLVEALIGDPALRAAIDALLRIKRSA</sequence>
<dbReference type="EMBL" id="JAAIJR010000017">
    <property type="protein sequence ID" value="NEX19850.1"/>
    <property type="molecule type" value="Genomic_DNA"/>
</dbReference>
<comment type="caution">
    <text evidence="2">The sequence shown here is derived from an EMBL/GenBank/DDBJ whole genome shotgun (WGS) entry which is preliminary data.</text>
</comment>
<dbReference type="PANTHER" id="PTHR34817:SF2">
    <property type="entry name" value="NUCLEOTIDYLTRANSFERASE"/>
    <property type="match status" value="1"/>
</dbReference>
<reference evidence="2 3" key="2">
    <citation type="submission" date="2020-02" db="EMBL/GenBank/DDBJ databases">
        <title>Genome sequences of Thiorhodococcus mannitoliphagus and Thiorhodococcus minor, purple sulfur photosynthetic bacteria in the gammaproteobacterial family, Chromatiaceae.</title>
        <authorList>
            <person name="Aviles F.A."/>
            <person name="Meyer T.E."/>
            <person name="Kyndt J.A."/>
        </authorList>
    </citation>
    <scope>NUCLEOTIDE SEQUENCE [LARGE SCALE GENOMIC DNA]</scope>
    <source>
        <strain evidence="2 3">DSM 18266</strain>
    </source>
</reference>
<keyword evidence="3" id="KW-1185">Reference proteome</keyword>
<feature type="non-terminal residue" evidence="2">
    <location>
        <position position="283"/>
    </location>
</feature>